<dbReference type="GO" id="GO:0106312">
    <property type="term" value="F:methylenetetrahydrofolate reductase (NADH) activity"/>
    <property type="evidence" value="ECO:0007669"/>
    <property type="project" value="UniProtKB-EC"/>
</dbReference>
<evidence type="ECO:0000313" key="11">
    <source>
        <dbReference type="Proteomes" id="UP000001661"/>
    </source>
</evidence>
<keyword evidence="5 8" id="KW-0274">FAD</keyword>
<reference evidence="10 11" key="1">
    <citation type="journal article" date="2010" name="Stand. Genomic Sci.">
        <title>Complete genome sequence of Acetohalobium arabaticum type strain (Z-7288).</title>
        <authorList>
            <person name="Sikorski J."/>
            <person name="Lapidus A."/>
            <person name="Chertkov O."/>
            <person name="Lucas S."/>
            <person name="Copeland A."/>
            <person name="Glavina Del Rio T."/>
            <person name="Nolan M."/>
            <person name="Tice H."/>
            <person name="Cheng J.F."/>
            <person name="Han C."/>
            <person name="Brambilla E."/>
            <person name="Pitluck S."/>
            <person name="Liolios K."/>
            <person name="Ivanova N."/>
            <person name="Mavromatis K."/>
            <person name="Mikhailova N."/>
            <person name="Pati A."/>
            <person name="Bruce D."/>
            <person name="Detter C."/>
            <person name="Tapia R."/>
            <person name="Goodwin L."/>
            <person name="Chen A."/>
            <person name="Palaniappan K."/>
            <person name="Land M."/>
            <person name="Hauser L."/>
            <person name="Chang Y.J."/>
            <person name="Jeffries C.D."/>
            <person name="Rohde M."/>
            <person name="Goker M."/>
            <person name="Spring S."/>
            <person name="Woyke T."/>
            <person name="Bristow J."/>
            <person name="Eisen J.A."/>
            <person name="Markowitz V."/>
            <person name="Hugenholtz P."/>
            <person name="Kyrpides N.C."/>
            <person name="Klenk H.P."/>
        </authorList>
    </citation>
    <scope>NUCLEOTIDE SEQUENCE [LARGE SCALE GENOMIC DNA]</scope>
    <source>
        <strain evidence="11">ATCC 49924 / DSM 5501 / Z-7288</strain>
    </source>
</reference>
<dbReference type="STRING" id="574087.Acear_0575"/>
<feature type="domain" description="Methylene-tetrahydrofolate reductase C-terminal-like" evidence="9">
    <location>
        <begin position="396"/>
        <end position="487"/>
    </location>
</feature>
<evidence type="ECO:0000313" key="10">
    <source>
        <dbReference type="EMBL" id="ADL12118.1"/>
    </source>
</evidence>
<evidence type="ECO:0000256" key="2">
    <source>
        <dbReference type="ARBA" id="ARBA00004777"/>
    </source>
</evidence>
<dbReference type="eggNOG" id="COG0685">
    <property type="taxonomic scope" value="Bacteria"/>
</dbReference>
<dbReference type="OrthoDB" id="9803687at2"/>
<sequence length="521" mass="59062">MAENSLEESITDKDDFTVTWELIPGRGARETNQEEIFTNAEKAAESDKVDGVTITENPGGNPAISAEYLGMKVQELGIEPIVHFTCKDKNRNQIESFLYSLEREEVSNILVMTGDYPVGGYKGASKPVYDLDPTQALDLITDLNEGLEYKDPFGRSVSLKETNFFPGAAVSPFKRLESEQMVQYYKLKKKIEKGAQFIIPQLGYDARKFHELIQFVEMNDWDVPVIGNLFVLPYGAGRAMNANRIPGCVVTDDLLEQLKKEKEAEDNGKQARLMRAAKMYAFMKGMGYAGAHIGGHGLDYEGVEFVIEKGEELAPNWRDYIHEFDFPMEDGFYYFEKDEETGLNTDQPAQRKSKPSKETAHQLIRVGHNLLFEPDGLFFGPMQSICNVSEDGLLEEPFNFMERVIKTITNECEECGDCALVDLAYLCPMSQCPKNQRNGACGGSKDGWCEVYPEEQKCLYVRVYDRLKAYEEEEKLRDNWVPPVDWDLTHNSPWRNYFLGRDHTAKEIGITSPGSEESKKA</sequence>
<dbReference type="KEGG" id="aar:Acear_0575"/>
<dbReference type="GO" id="GO:0071949">
    <property type="term" value="F:FAD binding"/>
    <property type="evidence" value="ECO:0007669"/>
    <property type="project" value="TreeGrafter"/>
</dbReference>
<dbReference type="EMBL" id="CP002105">
    <property type="protein sequence ID" value="ADL12118.1"/>
    <property type="molecule type" value="Genomic_DNA"/>
</dbReference>
<organism evidence="10 11">
    <name type="scientific">Acetohalobium arabaticum (strain ATCC 49924 / DSM 5501 / Z-7288)</name>
    <dbReference type="NCBI Taxonomy" id="574087"/>
    <lineage>
        <taxon>Bacteria</taxon>
        <taxon>Bacillati</taxon>
        <taxon>Bacillota</taxon>
        <taxon>Clostridia</taxon>
        <taxon>Halanaerobiales</taxon>
        <taxon>Halobacteroidaceae</taxon>
        <taxon>Acetohalobium</taxon>
    </lineage>
</organism>
<dbReference type="PANTHER" id="PTHR45754">
    <property type="entry name" value="METHYLENETETRAHYDROFOLATE REDUCTASE"/>
    <property type="match status" value="1"/>
</dbReference>
<keyword evidence="6 8" id="KW-0560">Oxidoreductase</keyword>
<dbReference type="InterPro" id="IPR022026">
    <property type="entry name" value="DUF5981"/>
</dbReference>
<dbReference type="HOGENOM" id="CLU_536107_0_0_9"/>
<dbReference type="Pfam" id="PF12225">
    <property type="entry name" value="DUF5981"/>
    <property type="match status" value="1"/>
</dbReference>
<evidence type="ECO:0000256" key="4">
    <source>
        <dbReference type="ARBA" id="ARBA00022630"/>
    </source>
</evidence>
<proteinExistence type="inferred from homology"/>
<protein>
    <recommendedName>
        <fullName evidence="8">Methylenetetrahydrofolate reductase</fullName>
    </recommendedName>
</protein>
<dbReference type="Proteomes" id="UP000001661">
    <property type="component" value="Chromosome"/>
</dbReference>
<dbReference type="GO" id="GO:0009086">
    <property type="term" value="P:methionine biosynthetic process"/>
    <property type="evidence" value="ECO:0007669"/>
    <property type="project" value="TreeGrafter"/>
</dbReference>
<comment type="cofactor">
    <cofactor evidence="1 8">
        <name>FAD</name>
        <dbReference type="ChEBI" id="CHEBI:57692"/>
    </cofactor>
</comment>
<evidence type="ECO:0000256" key="1">
    <source>
        <dbReference type="ARBA" id="ARBA00001974"/>
    </source>
</evidence>
<dbReference type="GO" id="GO:0005829">
    <property type="term" value="C:cytosol"/>
    <property type="evidence" value="ECO:0007669"/>
    <property type="project" value="TreeGrafter"/>
</dbReference>
<dbReference type="PANTHER" id="PTHR45754:SF3">
    <property type="entry name" value="METHYLENETETRAHYDROFOLATE REDUCTASE (NADPH)"/>
    <property type="match status" value="1"/>
</dbReference>
<dbReference type="InterPro" id="IPR029041">
    <property type="entry name" value="FAD-linked_oxidoreductase-like"/>
</dbReference>
<name>D9QV59_ACEAZ</name>
<keyword evidence="4 8" id="KW-0285">Flavoprotein</keyword>
<dbReference type="GO" id="GO:0035999">
    <property type="term" value="P:tetrahydrofolate interconversion"/>
    <property type="evidence" value="ECO:0007669"/>
    <property type="project" value="UniProtKB-UniPathway"/>
</dbReference>
<evidence type="ECO:0000259" key="9">
    <source>
        <dbReference type="Pfam" id="PF12225"/>
    </source>
</evidence>
<dbReference type="Pfam" id="PF02219">
    <property type="entry name" value="MTHFR"/>
    <property type="match status" value="1"/>
</dbReference>
<accession>D9QV59</accession>
<evidence type="ECO:0000256" key="8">
    <source>
        <dbReference type="RuleBase" id="RU003862"/>
    </source>
</evidence>
<comment type="pathway">
    <text evidence="2 8">One-carbon metabolism; tetrahydrofolate interconversion.</text>
</comment>
<dbReference type="RefSeq" id="WP_013277564.1">
    <property type="nucleotide sequence ID" value="NC_014378.1"/>
</dbReference>
<keyword evidence="11" id="KW-1185">Reference proteome</keyword>
<dbReference type="InterPro" id="IPR003171">
    <property type="entry name" value="Mehydrof_redctse-like"/>
</dbReference>
<evidence type="ECO:0000256" key="7">
    <source>
        <dbReference type="ARBA" id="ARBA00048628"/>
    </source>
</evidence>
<dbReference type="UniPathway" id="UPA00193"/>
<dbReference type="SUPFAM" id="SSF51730">
    <property type="entry name" value="FAD-linked oxidoreductase"/>
    <property type="match status" value="1"/>
</dbReference>
<evidence type="ECO:0000256" key="6">
    <source>
        <dbReference type="ARBA" id="ARBA00023002"/>
    </source>
</evidence>
<dbReference type="AlphaFoldDB" id="D9QV59"/>
<comment type="similarity">
    <text evidence="3 8">Belongs to the methylenetetrahydrofolate reductase family.</text>
</comment>
<evidence type="ECO:0000256" key="3">
    <source>
        <dbReference type="ARBA" id="ARBA00006743"/>
    </source>
</evidence>
<dbReference type="Gene3D" id="3.20.20.220">
    <property type="match status" value="1"/>
</dbReference>
<evidence type="ECO:0000256" key="5">
    <source>
        <dbReference type="ARBA" id="ARBA00022827"/>
    </source>
</evidence>
<comment type="catalytic activity">
    <reaction evidence="7">
        <text>(6S)-5-methyl-5,6,7,8-tetrahydrofolate + NAD(+) = (6R)-5,10-methylene-5,6,7,8-tetrahydrofolate + NADH + H(+)</text>
        <dbReference type="Rhea" id="RHEA:19821"/>
        <dbReference type="ChEBI" id="CHEBI:15378"/>
        <dbReference type="ChEBI" id="CHEBI:15636"/>
        <dbReference type="ChEBI" id="CHEBI:18608"/>
        <dbReference type="ChEBI" id="CHEBI:57540"/>
        <dbReference type="ChEBI" id="CHEBI:57945"/>
        <dbReference type="EC" id="1.5.1.54"/>
    </reaction>
    <physiologicalReaction direction="right-to-left" evidence="7">
        <dbReference type="Rhea" id="RHEA:19823"/>
    </physiologicalReaction>
</comment>
<gene>
    <name evidence="10" type="ordered locus">Acear_0575</name>
</gene>